<accession>A0A075H405</accession>
<protein>
    <submittedName>
        <fullName evidence="3">Uncharacterized protein</fullName>
    </submittedName>
</protein>
<evidence type="ECO:0000256" key="1">
    <source>
        <dbReference type="SAM" id="MobiDB-lite"/>
    </source>
</evidence>
<name>A0A075H405_9EURY</name>
<dbReference type="EMBL" id="KF900838">
    <property type="protein sequence ID" value="AIF08673.1"/>
    <property type="molecule type" value="Genomic_DNA"/>
</dbReference>
<proteinExistence type="predicted"/>
<reference evidence="3" key="1">
    <citation type="journal article" date="2014" name="Genome Biol. Evol.">
        <title>Pangenome evidence for extensive interdomain horizontal transfer affecting lineage core and shell genes in uncultured planktonic thaumarchaeota and euryarchaeota.</title>
        <authorList>
            <person name="Deschamps P."/>
            <person name="Zivanovic Y."/>
            <person name="Moreira D."/>
            <person name="Rodriguez-Valera F."/>
            <person name="Lopez-Garcia P."/>
        </authorList>
    </citation>
    <scope>NUCLEOTIDE SEQUENCE</scope>
</reference>
<evidence type="ECO:0000256" key="2">
    <source>
        <dbReference type="SAM" id="Phobius"/>
    </source>
</evidence>
<feature type="region of interest" description="Disordered" evidence="1">
    <location>
        <begin position="1570"/>
        <end position="1612"/>
    </location>
</feature>
<sequence length="1649" mass="179481">MPPDAWVLSGMSTWANNQNGWANVALDLSAHEGKYVKLKFVMEKNPMLGAPINTTMPGWYIDSLRIGDALPQSGNVVMKSFAPRSIPNPGFPSGYGILDVEVATAGAGSFTVDVLDASNGQTVVDKYGKTMSGLEGELIELWDINSDQYGLIDLRFNYNSGANRMSSPIMHSFTLGTKIGSGLNSTDGIFYDMGYLNDGEWSVDSAGGMIVYMPRMNDTSWSPMLEKNRFKAPIMAVKPMVEDSCGSANRNLILMTNSNQSGQFSPVNHQWITFASPSTSVAFGAQYSDTCTVYSIWLEVRFAHTMSNVKLDVAGDGDIEWGMVESAFGSLGRQQMFRTQMVNGVNYGADNTTLSMNINGEAEGAVFFLPKGAVVSHAELAWDNSAIGNASIELLAGPSSQNLGYTQDQERRTPDAYAELSEFYNQVQNLLEDPNVPVGHIDAYGNEWIQFRFKFSNPTAQAATSINLKDLDIFYSWSKSLSDANGIARELNQGVALGQPMGGQVVVPMKFTSDDGGGIVLDNLLINTENGYDSTINMSDDITGFYASGEVYEVITTHSVGVATGATIAGASLQFESESGLAELRWAANNGSFWSESGSELVSVMVALSSSTDTADGKQITWRFKINSAWEDSDSARLFATLITDSGFEGLPAAIMFDLLVGNAVENDASITSLTVLNQADAEQTDLQNVNSNNELTLVGTVRFEDLGVAPDPASYTLVFELQNDSNLSQWNEIDRIPGVLGGNFSWQPAIPELSAGNDTYRLRMDNYTGGDTHCPPASLSPDLECGIPMTVYIDQYSPYLINISVMGLQDWRDLADDTWIPPQANQKFRVVVRDIPETPPSFVLNFWVEAQHDTNNNRIPELSEYQSVPLNADTTDVNGNTTYFVSNPACQPTNDCIDDRQTGLTVPNGEPAPRTSLFVSGTDISGNPIDGGDAGFISDLITYIGKQSRPPGVYSFHVSDAGGNPLTEFNKSVYAGNVYHLLVEGNDDNGWRDVDYVKVDLNPAISDDLIVYFSPRNGTSWSDSTSADMLTVDVDGIGPRITRLDGTALIDPFETEFLVDIPIRMRWGVVNLQGVITPEVFMKDLDPQNGESKLSSSRYIQLLAYSSGLKFDSESLTVDDTSGFITNSVGSQDGGFVRPGDLLQLHGEYYFKAALESGIDVQPEIPMTIELTRTPVYPGGESDKPNSGYVAAATEVFYYNFENGTFDLVIPAALSTNEYRYVFRVCDSTDVNNPECENTLPAGANDFSMTDDKTFYVKVDNEAPTVPFGSWKLTSGSDAEEFDGILPSSTIHCVNINFPIQERQKLVANSMQINWMYYEHDLNWSQYRSTFPDAWQTADLQLDLSASPNRAVGNCVDLWPGHELPSDLEGVDLRFWVTGTDSAGNGITLGGQFGSAVEGGDFALTYKEAEFVINKIIVSPGQPEAGQPFELLVDVTNVGTDSGELDLQIFTVIEGRQQSNFNYSCGTTFDPAMNSICRVQVEAFPLPVSSVMFKLHDSSGNELGESPSFHIREAGSSGGTDANWALYGGIAAVIVVLVALVIGIMMYVGREEEEDGDFFVEDEDYLPPGEAVTPMSRGPPRAETGDGADYATQSSGPPGYGGGPAAGGDSKMDRAKRLFPFWDDATIQGYFDQGWSLQQLQDWVRENK</sequence>
<keyword evidence="2" id="KW-0812">Transmembrane</keyword>
<organism evidence="3">
    <name type="scientific">uncultured marine group II/III euryarchaeote KM3_31_G09</name>
    <dbReference type="NCBI Taxonomy" id="1456432"/>
    <lineage>
        <taxon>Archaea</taxon>
        <taxon>Methanobacteriati</taxon>
        <taxon>Methanobacteriota</taxon>
        <taxon>environmental samples</taxon>
    </lineage>
</organism>
<evidence type="ECO:0000313" key="3">
    <source>
        <dbReference type="EMBL" id="AIF08673.1"/>
    </source>
</evidence>
<keyword evidence="2" id="KW-1133">Transmembrane helix</keyword>
<feature type="transmembrane region" description="Helical" evidence="2">
    <location>
        <begin position="1525"/>
        <end position="1549"/>
    </location>
</feature>
<keyword evidence="2" id="KW-0472">Membrane</keyword>